<organism evidence="4 5">
    <name type="scientific">Ignisphaera aggregans</name>
    <dbReference type="NCBI Taxonomy" id="334771"/>
    <lineage>
        <taxon>Archaea</taxon>
        <taxon>Thermoproteota</taxon>
        <taxon>Thermoprotei</taxon>
        <taxon>Desulfurococcales</taxon>
        <taxon>Desulfurococcaceae</taxon>
        <taxon>Ignisphaera</taxon>
    </lineage>
</organism>
<dbReference type="InterPro" id="IPR036660">
    <property type="entry name" value="Fe-S_hydroAse_TtdB_cat_sf"/>
</dbReference>
<evidence type="ECO:0000259" key="3">
    <source>
        <dbReference type="Pfam" id="PF05683"/>
    </source>
</evidence>
<dbReference type="InterPro" id="IPR004647">
    <property type="entry name" value="Fe-S_hydro-lyase_TtdB-typ_cat"/>
</dbReference>
<gene>
    <name evidence="4" type="ORF">EYH02_05775</name>
</gene>
<sequence>MAVFRIELPIENRGVLKEMRVGDTVYITGTVVTLRDLGHRRAVEMLKRGEKLPVDLRGLAVFHAGPIVRRVGEEWKIVSIGPTTSARMDIYVYDLVKLSGVALIVGKGGMGVNARRACREFGAVYVELVGGTAPLITKAIRGVEAVYWLDLGVPEAMWVLRVENLGPAIVTIDTEGRDLHEEVMSRAYEVVKSLV</sequence>
<dbReference type="Gene3D" id="3.20.130.10">
    <property type="entry name" value="Fe-S hydro-lyase, tartrate dehydratase beta-type, catalytic domain"/>
    <property type="match status" value="1"/>
</dbReference>
<accession>A0A832YZ22</accession>
<dbReference type="Proteomes" id="UP000605805">
    <property type="component" value="Unassembled WGS sequence"/>
</dbReference>
<evidence type="ECO:0000256" key="2">
    <source>
        <dbReference type="ARBA" id="ARBA00023239"/>
    </source>
</evidence>
<reference evidence="4" key="1">
    <citation type="journal article" date="2020" name="ISME J.">
        <title>Gammaproteobacteria mediating utilization of methyl-, sulfur- and petroleum organic compounds in deep ocean hydrothermal plumes.</title>
        <authorList>
            <person name="Zhou Z."/>
            <person name="Liu Y."/>
            <person name="Pan J."/>
            <person name="Cron B.R."/>
            <person name="Toner B.M."/>
            <person name="Anantharaman K."/>
            <person name="Breier J.A."/>
            <person name="Dick G.J."/>
            <person name="Li M."/>
        </authorList>
    </citation>
    <scope>NUCLEOTIDE SEQUENCE</scope>
    <source>
        <strain evidence="4">SZUA-1435</strain>
    </source>
</reference>
<dbReference type="NCBIfam" id="TIGR00723">
    <property type="entry name" value="ttdB_fumA_fumB"/>
    <property type="match status" value="1"/>
</dbReference>
<dbReference type="PANTHER" id="PTHR43351:SF2">
    <property type="entry name" value="L(+)-TARTRATE DEHYDRATASE SUBUNIT BETA-RELATED"/>
    <property type="match status" value="1"/>
</dbReference>
<evidence type="ECO:0000313" key="4">
    <source>
        <dbReference type="EMBL" id="HIP57551.1"/>
    </source>
</evidence>
<evidence type="ECO:0000256" key="1">
    <source>
        <dbReference type="ARBA" id="ARBA00008876"/>
    </source>
</evidence>
<evidence type="ECO:0000313" key="5">
    <source>
        <dbReference type="Proteomes" id="UP000605805"/>
    </source>
</evidence>
<dbReference type="AlphaFoldDB" id="A0A832YZ22"/>
<dbReference type="GO" id="GO:0016836">
    <property type="term" value="F:hydro-lyase activity"/>
    <property type="evidence" value="ECO:0007669"/>
    <property type="project" value="InterPro"/>
</dbReference>
<keyword evidence="2" id="KW-0456">Lyase</keyword>
<comment type="similarity">
    <text evidence="1">Belongs to the class-I fumarase family.</text>
</comment>
<dbReference type="PANTHER" id="PTHR43351">
    <property type="entry name" value="L(+)-TARTRATE DEHYDRATASE SUBUNIT BETA"/>
    <property type="match status" value="1"/>
</dbReference>
<dbReference type="EMBL" id="DQTV01000115">
    <property type="protein sequence ID" value="HIP57551.1"/>
    <property type="molecule type" value="Genomic_DNA"/>
</dbReference>
<proteinExistence type="inferred from homology"/>
<protein>
    <recommendedName>
        <fullName evidence="3">Fe-S hydro-lyase tartrate dehydratase beta-type catalytic domain-containing protein</fullName>
    </recommendedName>
</protein>
<comment type="caution">
    <text evidence="4">The sequence shown here is derived from an EMBL/GenBank/DDBJ whole genome shotgun (WGS) entry which is preliminary data.</text>
</comment>
<dbReference type="Pfam" id="PF05683">
    <property type="entry name" value="Fumerase_C"/>
    <property type="match status" value="1"/>
</dbReference>
<name>A0A832YZ22_9CREN</name>
<dbReference type="SUPFAM" id="SSF117457">
    <property type="entry name" value="FumA C-terminal domain-like"/>
    <property type="match status" value="1"/>
</dbReference>
<feature type="domain" description="Fe-S hydro-lyase tartrate dehydratase beta-type catalytic" evidence="3">
    <location>
        <begin position="6"/>
        <end position="182"/>
    </location>
</feature>